<organism evidence="2 3">
    <name type="scientific">Thauera linaloolentis (strain DSM 12138 / JCM 21573 / CCUG 41526 / CIP 105981 / IAM 15112 / NBRC 102519 / 47Lol)</name>
    <dbReference type="NCBI Taxonomy" id="1123367"/>
    <lineage>
        <taxon>Bacteria</taxon>
        <taxon>Pseudomonadati</taxon>
        <taxon>Pseudomonadota</taxon>
        <taxon>Betaproteobacteria</taxon>
        <taxon>Rhodocyclales</taxon>
        <taxon>Zoogloeaceae</taxon>
        <taxon>Thauera</taxon>
    </lineage>
</organism>
<keyword evidence="3" id="KW-1185">Reference proteome</keyword>
<dbReference type="Proteomes" id="UP000013232">
    <property type="component" value="Unassembled WGS sequence"/>
</dbReference>
<feature type="transmembrane region" description="Helical" evidence="1">
    <location>
        <begin position="218"/>
        <end position="240"/>
    </location>
</feature>
<proteinExistence type="predicted"/>
<feature type="transmembrane region" description="Helical" evidence="1">
    <location>
        <begin position="6"/>
        <end position="28"/>
    </location>
</feature>
<dbReference type="EMBL" id="AMXE01000114">
    <property type="protein sequence ID" value="ENO84289.1"/>
    <property type="molecule type" value="Genomic_DNA"/>
</dbReference>
<dbReference type="AlphaFoldDB" id="N6YWF6"/>
<name>N6YWF6_THAL4</name>
<keyword evidence="1" id="KW-0812">Transmembrane</keyword>
<evidence type="ECO:0000256" key="1">
    <source>
        <dbReference type="SAM" id="Phobius"/>
    </source>
</evidence>
<feature type="transmembrane region" description="Helical" evidence="1">
    <location>
        <begin position="76"/>
        <end position="95"/>
    </location>
</feature>
<accession>N6YWF6</accession>
<comment type="caution">
    <text evidence="2">The sequence shown here is derived from an EMBL/GenBank/DDBJ whole genome shotgun (WGS) entry which is preliminary data.</text>
</comment>
<evidence type="ECO:0000313" key="2">
    <source>
        <dbReference type="EMBL" id="ENO84289.1"/>
    </source>
</evidence>
<keyword evidence="1" id="KW-0472">Membrane</keyword>
<sequence>MVKTGVVLYLARTALYVGSAVFLAAWFYPRARELFLFLKAADVLGMDLEAGSANEPQRTYLVRAFRRRAARKRVESYAWLFAALVALTVAVGFVTREHLYFLPEVIEPDTASTADTLATARELISEAQDLAKEVRSDLIENEGSIRSLIESQLETDAQAGPSSTARAEVLRSLASRPSFQPDKEFGEAMSVARGHIDFATKQLEFVNRQAELEVIRDAALTVASKIAALVLIMSLVVLLARLYRTGLALSVQYEAMADAIFVGPEKLELDTPTVLTLFTPALSRALPNLGNSGLQAFFQKSSEDARSSTRTRGDV</sequence>
<gene>
    <name evidence="2" type="ORF">C666_17605</name>
</gene>
<dbReference type="STRING" id="1123367.GCA_000621305_03263"/>
<protein>
    <submittedName>
        <fullName evidence="2">Uncharacterized protein</fullName>
    </submittedName>
</protein>
<evidence type="ECO:0000313" key="3">
    <source>
        <dbReference type="Proteomes" id="UP000013232"/>
    </source>
</evidence>
<keyword evidence="1" id="KW-1133">Transmembrane helix</keyword>
<reference evidence="2 3" key="1">
    <citation type="submission" date="2012-09" db="EMBL/GenBank/DDBJ databases">
        <title>Draft Genome Sequences of 6 Strains from Genus Thauera.</title>
        <authorList>
            <person name="Liu B."/>
            <person name="Shapleigh J.P."/>
            <person name="Frostegard A.H."/>
        </authorList>
    </citation>
    <scope>NUCLEOTIDE SEQUENCE [LARGE SCALE GENOMIC DNA]</scope>
    <source>
        <strain evidence="3">47Lol / DSM 12138</strain>
    </source>
</reference>